<organism evidence="2 3">
    <name type="scientific">Coprococcus eutactus</name>
    <dbReference type="NCBI Taxonomy" id="33043"/>
    <lineage>
        <taxon>Bacteria</taxon>
        <taxon>Bacillati</taxon>
        <taxon>Bacillota</taxon>
        <taxon>Clostridia</taxon>
        <taxon>Lachnospirales</taxon>
        <taxon>Lachnospiraceae</taxon>
        <taxon>Coprococcus</taxon>
    </lineage>
</organism>
<dbReference type="AlphaFoldDB" id="A0A412IUD2"/>
<feature type="chain" id="PRO_5019463564" evidence="1">
    <location>
        <begin position="28"/>
        <end position="566"/>
    </location>
</feature>
<protein>
    <submittedName>
        <fullName evidence="2">Leucine-rich repeat domain-containing protein</fullName>
    </submittedName>
</protein>
<dbReference type="SUPFAM" id="SSF54001">
    <property type="entry name" value="Cysteine proteinases"/>
    <property type="match status" value="1"/>
</dbReference>
<dbReference type="EMBL" id="QRVK01000005">
    <property type="protein sequence ID" value="RGS43678.1"/>
    <property type="molecule type" value="Genomic_DNA"/>
</dbReference>
<dbReference type="OrthoDB" id="1814867at2"/>
<keyword evidence="1" id="KW-0732">Signal</keyword>
<name>A0A412IUD2_9FIRM</name>
<dbReference type="InterPro" id="IPR053139">
    <property type="entry name" value="Surface_bspA-like"/>
</dbReference>
<evidence type="ECO:0000313" key="2">
    <source>
        <dbReference type="EMBL" id="RGS43678.1"/>
    </source>
</evidence>
<dbReference type="SUPFAM" id="SSF52058">
    <property type="entry name" value="L domain-like"/>
    <property type="match status" value="1"/>
</dbReference>
<dbReference type="Proteomes" id="UP000283295">
    <property type="component" value="Unassembled WGS sequence"/>
</dbReference>
<reference evidence="2 3" key="1">
    <citation type="submission" date="2018-08" db="EMBL/GenBank/DDBJ databases">
        <title>A genome reference for cultivated species of the human gut microbiota.</title>
        <authorList>
            <person name="Zou Y."/>
            <person name="Xue W."/>
            <person name="Luo G."/>
        </authorList>
    </citation>
    <scope>NUCLEOTIDE SEQUENCE [LARGE SCALE GENOMIC DNA]</scope>
    <source>
        <strain evidence="2 3">AF22-21</strain>
    </source>
</reference>
<feature type="signal peptide" evidence="1">
    <location>
        <begin position="1"/>
        <end position="27"/>
    </location>
</feature>
<evidence type="ECO:0000313" key="3">
    <source>
        <dbReference type="Proteomes" id="UP000283295"/>
    </source>
</evidence>
<proteinExistence type="predicted"/>
<gene>
    <name evidence="2" type="ORF">DWX94_03670</name>
</gene>
<dbReference type="InterPro" id="IPR038765">
    <property type="entry name" value="Papain-like_cys_pep_sf"/>
</dbReference>
<dbReference type="InterPro" id="IPR032675">
    <property type="entry name" value="LRR_dom_sf"/>
</dbReference>
<dbReference type="PANTHER" id="PTHR45661">
    <property type="entry name" value="SURFACE ANTIGEN"/>
    <property type="match status" value="1"/>
</dbReference>
<sequence length="566" mass="61007">MKKGLSFLAVAAFAAAITLTGSIPAFARDSYDAPSGYHSGTSESSSSDEQDSSLSEIEKDFSADLADIASTQTYISLYALDSSYADMLTIPASYNQNYQLGKYGLTGALTYEVISGESVKVSDSGLVEPNCEIWYWLNGFGSSSPMEGATKTYEYITGKSVVRISNGKKSTDITFNVVNYAYHYADEIQKTFIANSISDSMTEYQKLEAITNYVADTYNYSPDYSSGISMIISGGGDCWASCDLIMSLCDLVGIKNHVRIANRDPGAGGGHRNVVALCDGKLYIADAGYVGDAPRGRDLYETTAFSNDNGVLYQYDGFDDDIVIPDDITAIGEESNNVFYYSANYDSITAISIPSSVSYISNVAFAGTKKLKNLYVDNANKFYKSIDGVLYTKDGKTIYTVPNGKSKVSIPRGVTTIGDYCFYYSSSISSVSIPDTVTSIGVGAFGDCLSLSSIKIPKSVKTIGDFAFYNDSCRVIILSKDVVFGKNVAPYCTLVGYSGSSTEKYAKENNIGFIALESDGRYIGTVNGKTCIRDAYGKIVNFTGLRNVKGVLLISKTALNAMTKPL</sequence>
<dbReference type="Gene3D" id="3.80.10.10">
    <property type="entry name" value="Ribonuclease Inhibitor"/>
    <property type="match status" value="1"/>
</dbReference>
<accession>A0A412IUD2</accession>
<dbReference type="PANTHER" id="PTHR45661:SF3">
    <property type="entry name" value="IG-LIKE DOMAIN-CONTAINING PROTEIN"/>
    <property type="match status" value="1"/>
</dbReference>
<comment type="caution">
    <text evidence="2">The sequence shown here is derived from an EMBL/GenBank/DDBJ whole genome shotgun (WGS) entry which is preliminary data.</text>
</comment>
<evidence type="ECO:0000256" key="1">
    <source>
        <dbReference type="SAM" id="SignalP"/>
    </source>
</evidence>
<dbReference type="InterPro" id="IPR026906">
    <property type="entry name" value="LRR_5"/>
</dbReference>
<dbReference type="Pfam" id="PF13306">
    <property type="entry name" value="LRR_5"/>
    <property type="match status" value="2"/>
</dbReference>